<gene>
    <name evidence="2" type="ORF">UFOPK3610_00143</name>
</gene>
<organism evidence="2">
    <name type="scientific">freshwater metagenome</name>
    <dbReference type="NCBI Taxonomy" id="449393"/>
    <lineage>
        <taxon>unclassified sequences</taxon>
        <taxon>metagenomes</taxon>
        <taxon>ecological metagenomes</taxon>
    </lineage>
</organism>
<accession>A0A6J7G4P1</accession>
<dbReference type="InterPro" id="IPR043968">
    <property type="entry name" value="SGNH"/>
</dbReference>
<name>A0A6J7G4P1_9ZZZZ</name>
<dbReference type="AlphaFoldDB" id="A0A6J7G4P1"/>
<protein>
    <submittedName>
        <fullName evidence="2">Unannotated protein</fullName>
    </submittedName>
</protein>
<reference evidence="2" key="1">
    <citation type="submission" date="2020-05" db="EMBL/GenBank/DDBJ databases">
        <authorList>
            <person name="Chiriac C."/>
            <person name="Salcher M."/>
            <person name="Ghai R."/>
            <person name="Kavagutti S V."/>
        </authorList>
    </citation>
    <scope>NUCLEOTIDE SEQUENCE</scope>
</reference>
<evidence type="ECO:0000259" key="1">
    <source>
        <dbReference type="Pfam" id="PF19040"/>
    </source>
</evidence>
<dbReference type="EMBL" id="CAFBMR010000002">
    <property type="protein sequence ID" value="CAB4901348.1"/>
    <property type="molecule type" value="Genomic_DNA"/>
</dbReference>
<feature type="domain" description="SGNH" evidence="1">
    <location>
        <begin position="64"/>
        <end position="262"/>
    </location>
</feature>
<proteinExistence type="predicted"/>
<dbReference type="Pfam" id="PF19040">
    <property type="entry name" value="SGNH"/>
    <property type="match status" value="1"/>
</dbReference>
<evidence type="ECO:0000313" key="2">
    <source>
        <dbReference type="EMBL" id="CAB4901348.1"/>
    </source>
</evidence>
<sequence length="288" mass="31698">MLVCRRAFAVRLAGRAALMACIPVLALTATAAGLPVDSVVPMTLAQAAKDIEQTRGCRLTVSIRPLDNCLFGDVSGNHSMVLIGDSNASHWLPALDRAAKRHGWRLYFFANAACPIAQVPVYQIRFKRIYVECDIWRDSLVEKLSEIGPIDVLVIGRTWQYQDLIRDSQGRTMSPVKLEAAWRSGMTGFLARLSVPRPRVAVIRSQPNPGLDYTVCLGKNLATPSICDQARVQVAHPDGLLARAESRIPNLTLVDPTDAFYSAHLLTSVAKRNDQVPEPNSHDSDLFE</sequence>